<reference evidence="3" key="1">
    <citation type="submission" date="2022-08" db="EMBL/GenBank/DDBJ databases">
        <title>A Global Phylogenomic Analysis of the Shiitake Genus Lentinula.</title>
        <authorList>
            <consortium name="DOE Joint Genome Institute"/>
            <person name="Sierra-Patev S."/>
            <person name="Min B."/>
            <person name="Naranjo-Ortiz M."/>
            <person name="Looney B."/>
            <person name="Konkel Z."/>
            <person name="Slot J.C."/>
            <person name="Sakamoto Y."/>
            <person name="Steenwyk J.L."/>
            <person name="Rokas A."/>
            <person name="Carro J."/>
            <person name="Camarero S."/>
            <person name="Ferreira P."/>
            <person name="Molpeceres G."/>
            <person name="Ruiz-Duenas F.J."/>
            <person name="Serrano A."/>
            <person name="Henrissat B."/>
            <person name="Drula E."/>
            <person name="Hughes K.W."/>
            <person name="Mata J.L."/>
            <person name="Ishikawa N.K."/>
            <person name="Vargas-Isla R."/>
            <person name="Ushijima S."/>
            <person name="Smith C.A."/>
            <person name="Ahrendt S."/>
            <person name="Andreopoulos W."/>
            <person name="He G."/>
            <person name="Labutti K."/>
            <person name="Lipzen A."/>
            <person name="Ng V."/>
            <person name="Riley R."/>
            <person name="Sandor L."/>
            <person name="Barry K."/>
            <person name="Martinez A.T."/>
            <person name="Xiao Y."/>
            <person name="Gibbons J.G."/>
            <person name="Terashima K."/>
            <person name="Grigoriev I.V."/>
            <person name="Hibbett D.S."/>
        </authorList>
    </citation>
    <scope>NUCLEOTIDE SEQUENCE</scope>
    <source>
        <strain evidence="3">JLM2183</strain>
    </source>
</reference>
<proteinExistence type="predicted"/>
<feature type="compositionally biased region" description="Low complexity" evidence="1">
    <location>
        <begin position="377"/>
        <end position="400"/>
    </location>
</feature>
<organism evidence="3 4">
    <name type="scientific">Lentinula aciculospora</name>
    <dbReference type="NCBI Taxonomy" id="153920"/>
    <lineage>
        <taxon>Eukaryota</taxon>
        <taxon>Fungi</taxon>
        <taxon>Dikarya</taxon>
        <taxon>Basidiomycota</taxon>
        <taxon>Agaricomycotina</taxon>
        <taxon>Agaricomycetes</taxon>
        <taxon>Agaricomycetidae</taxon>
        <taxon>Agaricales</taxon>
        <taxon>Marasmiineae</taxon>
        <taxon>Omphalotaceae</taxon>
        <taxon>Lentinula</taxon>
    </lineage>
</organism>
<dbReference type="Proteomes" id="UP001150266">
    <property type="component" value="Unassembled WGS sequence"/>
</dbReference>
<sequence length="522" mass="56770">MSLSSNLFQSSTSYDLQIVATNRRVRDAGSRSSALSQDSVYSDMLKFSLILTQGLRKLRSSAWLPTTLFPLSFEASFIRGNMIKAGLLQSDSKQKTPATLSRACHSIFLAEVLVIGFFIFPKAANVNANAILQARSELGYGASLERRIQNATCQAGYDWADNAAGNSPCVTAAAVFACSVDPHNIPPLSPGDHYNPPSPSNDSVNACQCSWAAYNLISMCTICQGFGQTSSLFPWVSYSFHCGNFTQTNSYFPSSYSSLLPSDASIPRYAQTDRKLSGVPDISNQPSYMFLIATQWLNAVFNVTQAQGIVNGTYSLITSTSSSSKPTAAIIGGSIGGAVVLLCFFGMLFWLHKRNASRHKGRYEIVSNHSPPPQSVHQSIISTNNHSNTSGNHGSSQNSHPASFINDYSGSLGHSEDSTQNIQVPRPYRKSYNHNYNDVDNVYARPLTDLVVQVRRLTALAAQDPHTFRQNTQTGRYTTLPHVSALQTEMSTVADSSNPRRHSASNPPPYSSPIAEENSAIT</sequence>
<keyword evidence="2" id="KW-0812">Transmembrane</keyword>
<keyword evidence="4" id="KW-1185">Reference proteome</keyword>
<evidence type="ECO:0000313" key="3">
    <source>
        <dbReference type="EMBL" id="KAJ4470218.1"/>
    </source>
</evidence>
<keyword evidence="2" id="KW-0472">Membrane</keyword>
<gene>
    <name evidence="3" type="ORF">J3R30DRAFT_3712065</name>
</gene>
<dbReference type="OrthoDB" id="2796893at2759"/>
<name>A0A9W8ZYG1_9AGAR</name>
<protein>
    <submittedName>
        <fullName evidence="3">Uncharacterized protein</fullName>
    </submittedName>
</protein>
<feature type="region of interest" description="Disordered" evidence="1">
    <location>
        <begin position="364"/>
        <end position="420"/>
    </location>
</feature>
<evidence type="ECO:0000313" key="4">
    <source>
        <dbReference type="Proteomes" id="UP001150266"/>
    </source>
</evidence>
<dbReference type="Gene3D" id="1.20.5.510">
    <property type="entry name" value="Single helix bin"/>
    <property type="match status" value="1"/>
</dbReference>
<keyword evidence="2" id="KW-1133">Transmembrane helix</keyword>
<feature type="transmembrane region" description="Helical" evidence="2">
    <location>
        <begin position="328"/>
        <end position="351"/>
    </location>
</feature>
<evidence type="ECO:0000256" key="2">
    <source>
        <dbReference type="SAM" id="Phobius"/>
    </source>
</evidence>
<feature type="region of interest" description="Disordered" evidence="1">
    <location>
        <begin position="492"/>
        <end position="522"/>
    </location>
</feature>
<dbReference type="EMBL" id="JAOTPV010000027">
    <property type="protein sequence ID" value="KAJ4470218.1"/>
    <property type="molecule type" value="Genomic_DNA"/>
</dbReference>
<accession>A0A9W8ZYG1</accession>
<comment type="caution">
    <text evidence="3">The sequence shown here is derived from an EMBL/GenBank/DDBJ whole genome shotgun (WGS) entry which is preliminary data.</text>
</comment>
<dbReference type="AlphaFoldDB" id="A0A9W8ZYG1"/>
<evidence type="ECO:0000256" key="1">
    <source>
        <dbReference type="SAM" id="MobiDB-lite"/>
    </source>
</evidence>